<protein>
    <recommendedName>
        <fullName evidence="1">BRCT domain-containing protein</fullName>
    </recommendedName>
</protein>
<name>H7ELW3_9SPIR</name>
<dbReference type="SUPFAM" id="SSF52058">
    <property type="entry name" value="L domain-like"/>
    <property type="match status" value="1"/>
</dbReference>
<dbReference type="EMBL" id="AGRW01000050">
    <property type="protein sequence ID" value="EIC01371.1"/>
    <property type="molecule type" value="Genomic_DNA"/>
</dbReference>
<evidence type="ECO:0000313" key="3">
    <source>
        <dbReference type="Proteomes" id="UP000003571"/>
    </source>
</evidence>
<dbReference type="AlphaFoldDB" id="H7ELW3"/>
<dbReference type="InterPro" id="IPR026906">
    <property type="entry name" value="LRR_5"/>
</dbReference>
<dbReference type="Gene3D" id="3.40.50.10190">
    <property type="entry name" value="BRCT domain"/>
    <property type="match status" value="1"/>
</dbReference>
<dbReference type="Pfam" id="PF13306">
    <property type="entry name" value="LRR_5"/>
    <property type="match status" value="1"/>
</dbReference>
<dbReference type="OrthoDB" id="361769at2"/>
<dbReference type="InterPro" id="IPR053139">
    <property type="entry name" value="Surface_bspA-like"/>
</dbReference>
<dbReference type="Proteomes" id="UP000003571">
    <property type="component" value="Unassembled WGS sequence"/>
</dbReference>
<dbReference type="STRING" id="907348.TresaDRAFT_1263"/>
<comment type="caution">
    <text evidence="2">The sequence shown here is derived from an EMBL/GenBank/DDBJ whole genome shotgun (WGS) entry which is preliminary data.</text>
</comment>
<dbReference type="Gene3D" id="3.80.10.10">
    <property type="entry name" value="Ribonuclease Inhibitor"/>
    <property type="match status" value="1"/>
</dbReference>
<dbReference type="InterPro" id="IPR036420">
    <property type="entry name" value="BRCT_dom_sf"/>
</dbReference>
<keyword evidence="3" id="KW-1185">Reference proteome</keyword>
<accession>H7ELW3</accession>
<dbReference type="PATRIC" id="fig|907348.3.peg.1909"/>
<dbReference type="PANTHER" id="PTHR45661">
    <property type="entry name" value="SURFACE ANTIGEN"/>
    <property type="match status" value="1"/>
</dbReference>
<reference evidence="2 3" key="1">
    <citation type="submission" date="2011-09" db="EMBL/GenBank/DDBJ databases">
        <title>The draft genome of Treponema saccharophilum DSM 2985.</title>
        <authorList>
            <consortium name="US DOE Joint Genome Institute (JGI-PGF)"/>
            <person name="Lucas S."/>
            <person name="Copeland A."/>
            <person name="Lapidus A."/>
            <person name="Glavina del Rio T."/>
            <person name="Dalin E."/>
            <person name="Tice H."/>
            <person name="Bruce D."/>
            <person name="Goodwin L."/>
            <person name="Pitluck S."/>
            <person name="Peters L."/>
            <person name="Kyrpides N."/>
            <person name="Mavromatis K."/>
            <person name="Ivanova N."/>
            <person name="Markowitz V."/>
            <person name="Cheng J.-F."/>
            <person name="Hugenholtz P."/>
            <person name="Woyke T."/>
            <person name="Wu D."/>
            <person name="Gronow S."/>
            <person name="Wellnitz S."/>
            <person name="Brambilla E."/>
            <person name="Klenk H.-P."/>
            <person name="Eisen J.A."/>
        </authorList>
    </citation>
    <scope>NUCLEOTIDE SEQUENCE [LARGE SCALE GENOMIC DNA]</scope>
    <source>
        <strain evidence="2 3">DSM 2985</strain>
    </source>
</reference>
<dbReference type="RefSeq" id="WP_002705073.1">
    <property type="nucleotide sequence ID" value="NZ_AGRW01000050.1"/>
</dbReference>
<evidence type="ECO:0000259" key="1">
    <source>
        <dbReference type="Pfam" id="PF00533"/>
    </source>
</evidence>
<gene>
    <name evidence="2" type="ORF">TresaDRAFT_1263</name>
</gene>
<dbReference type="InterPro" id="IPR032675">
    <property type="entry name" value="LRR_dom_sf"/>
</dbReference>
<dbReference type="PANTHER" id="PTHR45661:SF3">
    <property type="entry name" value="IG-LIKE DOMAIN-CONTAINING PROTEIN"/>
    <property type="match status" value="1"/>
</dbReference>
<evidence type="ECO:0000313" key="2">
    <source>
        <dbReference type="EMBL" id="EIC01371.1"/>
    </source>
</evidence>
<dbReference type="eggNOG" id="COG3209">
    <property type="taxonomic scope" value="Bacteria"/>
</dbReference>
<sequence>METVCFSGKCPEMSREELEKKAWKQFDVHSTLTKKVDILVCEDVDSGTEKVEKAKRYGTKIMNYYDFLELLDGGDRAQSKKEEAKQKKKKQIDFAIAKAFFDVIVQEHPLKNMKVEYGAKEFYLVIPTKDGGVEVCLESAKAEKWRQTLPSFLDMASGGATEKELREYMAEKKLSDASKYRLKISKYGELKGLRSNATYLVIPDNVVEICEWAFSFNNSLLSVVIPSSVTAVGERAFQDCKNLKSVVICDGVKIIGEGAFYGCHSLESVTIPSSVERIFTLTFTNSGIKSVVIPENVWEIHREAFYYCFSLTEITFRGTKSQWEKVSKGDKWNYCVPAKVVHCSDGDAELTGAAE</sequence>
<feature type="domain" description="BRCT" evidence="1">
    <location>
        <begin position="3"/>
        <end position="64"/>
    </location>
</feature>
<dbReference type="SUPFAM" id="SSF52113">
    <property type="entry name" value="BRCT domain"/>
    <property type="match status" value="1"/>
</dbReference>
<proteinExistence type="predicted"/>
<dbReference type="Pfam" id="PF00533">
    <property type="entry name" value="BRCT"/>
    <property type="match status" value="1"/>
</dbReference>
<dbReference type="InterPro" id="IPR001357">
    <property type="entry name" value="BRCT_dom"/>
</dbReference>
<organism evidence="2 3">
    <name type="scientific">Treponema saccharophilum DSM 2985</name>
    <dbReference type="NCBI Taxonomy" id="907348"/>
    <lineage>
        <taxon>Bacteria</taxon>
        <taxon>Pseudomonadati</taxon>
        <taxon>Spirochaetota</taxon>
        <taxon>Spirochaetia</taxon>
        <taxon>Spirochaetales</taxon>
        <taxon>Treponemataceae</taxon>
        <taxon>Treponema</taxon>
    </lineage>
</organism>